<gene>
    <name evidence="6" type="ORF">ACFFQA_03455</name>
</gene>
<evidence type="ECO:0000256" key="2">
    <source>
        <dbReference type="ARBA" id="ARBA00023125"/>
    </source>
</evidence>
<evidence type="ECO:0000256" key="1">
    <source>
        <dbReference type="ARBA" id="ARBA00023015"/>
    </source>
</evidence>
<dbReference type="InterPro" id="IPR001647">
    <property type="entry name" value="HTH_TetR"/>
</dbReference>
<evidence type="ECO:0000313" key="7">
    <source>
        <dbReference type="Proteomes" id="UP001589693"/>
    </source>
</evidence>
<dbReference type="RefSeq" id="WP_377850083.1">
    <property type="nucleotide sequence ID" value="NZ_JBHLZU010000002.1"/>
</dbReference>
<evidence type="ECO:0000259" key="5">
    <source>
        <dbReference type="PROSITE" id="PS50977"/>
    </source>
</evidence>
<dbReference type="Pfam" id="PF00440">
    <property type="entry name" value="TetR_N"/>
    <property type="match status" value="1"/>
</dbReference>
<dbReference type="InterPro" id="IPR009057">
    <property type="entry name" value="Homeodomain-like_sf"/>
</dbReference>
<organism evidence="6 7">
    <name type="scientific">Allokutzneria oryzae</name>
    <dbReference type="NCBI Taxonomy" id="1378989"/>
    <lineage>
        <taxon>Bacteria</taxon>
        <taxon>Bacillati</taxon>
        <taxon>Actinomycetota</taxon>
        <taxon>Actinomycetes</taxon>
        <taxon>Pseudonocardiales</taxon>
        <taxon>Pseudonocardiaceae</taxon>
        <taxon>Allokutzneria</taxon>
    </lineage>
</organism>
<dbReference type="PRINTS" id="PR00455">
    <property type="entry name" value="HTHTETR"/>
</dbReference>
<keyword evidence="7" id="KW-1185">Reference proteome</keyword>
<dbReference type="PROSITE" id="PS50977">
    <property type="entry name" value="HTH_TETR_2"/>
    <property type="match status" value="1"/>
</dbReference>
<evidence type="ECO:0000256" key="3">
    <source>
        <dbReference type="ARBA" id="ARBA00023163"/>
    </source>
</evidence>
<dbReference type="InterPro" id="IPR050109">
    <property type="entry name" value="HTH-type_TetR-like_transc_reg"/>
</dbReference>
<dbReference type="SUPFAM" id="SSF46689">
    <property type="entry name" value="Homeodomain-like"/>
    <property type="match status" value="1"/>
</dbReference>
<dbReference type="Proteomes" id="UP001589693">
    <property type="component" value="Unassembled WGS sequence"/>
</dbReference>
<dbReference type="EMBL" id="JBHLZU010000002">
    <property type="protein sequence ID" value="MFB9902984.1"/>
    <property type="molecule type" value="Genomic_DNA"/>
</dbReference>
<evidence type="ECO:0000313" key="6">
    <source>
        <dbReference type="EMBL" id="MFB9902984.1"/>
    </source>
</evidence>
<proteinExistence type="predicted"/>
<name>A0ABV5ZTJ3_9PSEU</name>
<dbReference type="PANTHER" id="PTHR30055">
    <property type="entry name" value="HTH-TYPE TRANSCRIPTIONAL REGULATOR RUTR"/>
    <property type="match status" value="1"/>
</dbReference>
<evidence type="ECO:0000256" key="4">
    <source>
        <dbReference type="PROSITE-ProRule" id="PRU00335"/>
    </source>
</evidence>
<reference evidence="6 7" key="1">
    <citation type="submission" date="2024-09" db="EMBL/GenBank/DDBJ databases">
        <authorList>
            <person name="Sun Q."/>
            <person name="Mori K."/>
        </authorList>
    </citation>
    <scope>NUCLEOTIDE SEQUENCE [LARGE SCALE GENOMIC DNA]</scope>
    <source>
        <strain evidence="6 7">TBRC 7907</strain>
    </source>
</reference>
<keyword evidence="1" id="KW-0805">Transcription regulation</keyword>
<sequence>MTKQGLRELKKQETRKHISDVATGLFMARGFDNVTVAEVAEAAKVSKMTVFNYFPRKEDLFLDRHADRVADLERAITQRQPGESVAAALRRQQQELLAANHPLSGAFEGVIVFWRVLRASPALVSRMHEQGAEIRAALVKALDPDSADPLRTWLVAAQVAATVISIFEVAVDQMLDGVPVAEVRRRQVRVIDDAFDLLEKGIGDYGARSLDSIPDR</sequence>
<keyword evidence="3" id="KW-0804">Transcription</keyword>
<accession>A0ABV5ZTJ3</accession>
<dbReference type="Gene3D" id="1.10.357.10">
    <property type="entry name" value="Tetracycline Repressor, domain 2"/>
    <property type="match status" value="1"/>
</dbReference>
<keyword evidence="2 4" id="KW-0238">DNA-binding</keyword>
<feature type="DNA-binding region" description="H-T-H motif" evidence="4">
    <location>
        <begin position="35"/>
        <end position="54"/>
    </location>
</feature>
<protein>
    <submittedName>
        <fullName evidence="6">TetR/AcrR family transcriptional regulator</fullName>
    </submittedName>
</protein>
<dbReference type="PANTHER" id="PTHR30055:SF234">
    <property type="entry name" value="HTH-TYPE TRANSCRIPTIONAL REGULATOR BETI"/>
    <property type="match status" value="1"/>
</dbReference>
<feature type="domain" description="HTH tetR-type" evidence="5">
    <location>
        <begin position="12"/>
        <end position="72"/>
    </location>
</feature>
<comment type="caution">
    <text evidence="6">The sequence shown here is derived from an EMBL/GenBank/DDBJ whole genome shotgun (WGS) entry which is preliminary data.</text>
</comment>